<accession>A0A382D022</accession>
<evidence type="ECO:0000313" key="1">
    <source>
        <dbReference type="EMBL" id="SVB31402.1"/>
    </source>
</evidence>
<proteinExistence type="predicted"/>
<dbReference type="Pfam" id="PF19494">
    <property type="entry name" value="DUF6029"/>
    <property type="match status" value="1"/>
</dbReference>
<gene>
    <name evidence="1" type="ORF">METZ01_LOCUS184256</name>
</gene>
<dbReference type="InterPro" id="IPR046070">
    <property type="entry name" value="DUF6029"/>
</dbReference>
<sequence length="562" mass="65856">MLRKIILVCLPFLMFANDSPLSLFDLDYWNYNAGVIMNFGDSYDDYTYMENRMDINFFKGNFSGWLQYEYSDPPELGFSIMDLRKYRMEYSSGPWSLKYGDMYEVWGRGLILVQLDDQGIDFDNSTRGLLVRYDLENIRVSQMSGRTKNAQLGNDLRRPEFEFTHDMDATNIEFDIYPFNVGLSFLQSNEKHQLKTYGPMDTVNVNHRLHGGYISWFGSFSDVFVEYVDKQSKLRKLETNFFGEENELLEPLKKGSGTYINTNFYLGSWSLFFEYKRYNFDKLNPVDTDYVINNYGNRIDYQVMPILYREQNHSFLGRAAHQTNANDERGIQFELTGGLPGGFQFVSQYSHLSRNDAWQSHSPIVWEHQRVKGLLPSSSTGSLPYKENYNELNGYLLGDKLYFKIAHGRNKEIPKITRFFDGSNFSIMENWVYTDSIWFGDDWYYLDSQLVSIDTSIYNVETKLYQRASSFTIPLEINYSFDNGYSIGLGFAYQERRKRNITKGNSSGFYNYIDSTWVLYEPDDPDYHFEEATTLYPNSMPVQINRMITLSMGRASRWAMTL</sequence>
<dbReference type="EMBL" id="UINC01036831">
    <property type="protein sequence ID" value="SVB31402.1"/>
    <property type="molecule type" value="Genomic_DNA"/>
</dbReference>
<protein>
    <submittedName>
        <fullName evidence="1">Uncharacterized protein</fullName>
    </submittedName>
</protein>
<reference evidence="1" key="1">
    <citation type="submission" date="2018-05" db="EMBL/GenBank/DDBJ databases">
        <authorList>
            <person name="Lanie J.A."/>
            <person name="Ng W.-L."/>
            <person name="Kazmierczak K.M."/>
            <person name="Andrzejewski T.M."/>
            <person name="Davidsen T.M."/>
            <person name="Wayne K.J."/>
            <person name="Tettelin H."/>
            <person name="Glass J.I."/>
            <person name="Rusch D."/>
            <person name="Podicherti R."/>
            <person name="Tsui H.-C.T."/>
            <person name="Winkler M.E."/>
        </authorList>
    </citation>
    <scope>NUCLEOTIDE SEQUENCE</scope>
</reference>
<organism evidence="1">
    <name type="scientific">marine metagenome</name>
    <dbReference type="NCBI Taxonomy" id="408172"/>
    <lineage>
        <taxon>unclassified sequences</taxon>
        <taxon>metagenomes</taxon>
        <taxon>ecological metagenomes</taxon>
    </lineage>
</organism>
<dbReference type="AlphaFoldDB" id="A0A382D022"/>
<feature type="non-terminal residue" evidence="1">
    <location>
        <position position="562"/>
    </location>
</feature>
<name>A0A382D022_9ZZZZ</name>